<dbReference type="InterPro" id="IPR014284">
    <property type="entry name" value="RNA_pol_sigma-70_dom"/>
</dbReference>
<evidence type="ECO:0000259" key="5">
    <source>
        <dbReference type="Pfam" id="PF04542"/>
    </source>
</evidence>
<feature type="domain" description="RNA polymerase sigma-70 region 2" evidence="5">
    <location>
        <begin position="27"/>
        <end position="94"/>
    </location>
</feature>
<sequence length="176" mass="20741">MMQLTIFKKERLVRKAKSGERDAFSELIRENKLSLYKVARGMLKRECDIEDAIQNTIMKAFEGISSLRNNSYFKTWLIRILINECNVILKSNKRESLTDVSEGFNELRHNDEYENLDVTNAVNMLEVDLREVIVLYYFEDFKQKDISEILGIKEGTVRTRLLRAKKKLKEILGERE</sequence>
<proteinExistence type="inferred from homology"/>
<feature type="domain" description="RNA polymerase sigma factor 70 region 4 type 2" evidence="6">
    <location>
        <begin position="118"/>
        <end position="168"/>
    </location>
</feature>
<dbReference type="SUPFAM" id="SSF88946">
    <property type="entry name" value="Sigma2 domain of RNA polymerase sigma factors"/>
    <property type="match status" value="1"/>
</dbReference>
<accession>A0ABS7KYZ3</accession>
<comment type="similarity">
    <text evidence="1">Belongs to the sigma-70 factor family. ECF subfamily.</text>
</comment>
<protein>
    <submittedName>
        <fullName evidence="7">Sigma-70 family RNA polymerase sigma factor</fullName>
    </submittedName>
</protein>
<dbReference type="Gene3D" id="1.10.1740.10">
    <property type="match status" value="1"/>
</dbReference>
<dbReference type="Pfam" id="PF04542">
    <property type="entry name" value="Sigma70_r2"/>
    <property type="match status" value="1"/>
</dbReference>
<dbReference type="SUPFAM" id="SSF88659">
    <property type="entry name" value="Sigma3 and sigma4 domains of RNA polymerase sigma factors"/>
    <property type="match status" value="1"/>
</dbReference>
<evidence type="ECO:0000313" key="8">
    <source>
        <dbReference type="Proteomes" id="UP001299068"/>
    </source>
</evidence>
<evidence type="ECO:0000256" key="2">
    <source>
        <dbReference type="ARBA" id="ARBA00023015"/>
    </source>
</evidence>
<dbReference type="InterPro" id="IPR007627">
    <property type="entry name" value="RNA_pol_sigma70_r2"/>
</dbReference>
<keyword evidence="4" id="KW-0804">Transcription</keyword>
<dbReference type="InterPro" id="IPR039425">
    <property type="entry name" value="RNA_pol_sigma-70-like"/>
</dbReference>
<dbReference type="NCBIfam" id="TIGR02937">
    <property type="entry name" value="sigma70-ECF"/>
    <property type="match status" value="1"/>
</dbReference>
<dbReference type="CDD" id="cd06171">
    <property type="entry name" value="Sigma70_r4"/>
    <property type="match status" value="1"/>
</dbReference>
<dbReference type="PANTHER" id="PTHR43133:SF51">
    <property type="entry name" value="RNA POLYMERASE SIGMA FACTOR"/>
    <property type="match status" value="1"/>
</dbReference>
<evidence type="ECO:0000313" key="7">
    <source>
        <dbReference type="EMBL" id="MBY0756036.1"/>
    </source>
</evidence>
<dbReference type="InterPro" id="IPR013325">
    <property type="entry name" value="RNA_pol_sigma_r2"/>
</dbReference>
<organism evidence="7 8">
    <name type="scientific">Clostridium sardiniense</name>
    <name type="common">Clostridium absonum</name>
    <dbReference type="NCBI Taxonomy" id="29369"/>
    <lineage>
        <taxon>Bacteria</taxon>
        <taxon>Bacillati</taxon>
        <taxon>Bacillota</taxon>
        <taxon>Clostridia</taxon>
        <taxon>Eubacteriales</taxon>
        <taxon>Clostridiaceae</taxon>
        <taxon>Clostridium</taxon>
    </lineage>
</organism>
<keyword evidence="2" id="KW-0805">Transcription regulation</keyword>
<keyword evidence="3" id="KW-0731">Sigma factor</keyword>
<dbReference type="Gene3D" id="1.10.10.10">
    <property type="entry name" value="Winged helix-like DNA-binding domain superfamily/Winged helix DNA-binding domain"/>
    <property type="match status" value="1"/>
</dbReference>
<dbReference type="InterPro" id="IPR013324">
    <property type="entry name" value="RNA_pol_sigma_r3/r4-like"/>
</dbReference>
<dbReference type="InterPro" id="IPR013249">
    <property type="entry name" value="RNA_pol_sigma70_r4_t2"/>
</dbReference>
<dbReference type="PANTHER" id="PTHR43133">
    <property type="entry name" value="RNA POLYMERASE ECF-TYPE SIGMA FACTO"/>
    <property type="match status" value="1"/>
</dbReference>
<dbReference type="RefSeq" id="WP_221861344.1">
    <property type="nucleotide sequence ID" value="NZ_JAIKTU010000008.1"/>
</dbReference>
<comment type="caution">
    <text evidence="7">The sequence shown here is derived from an EMBL/GenBank/DDBJ whole genome shotgun (WGS) entry which is preliminary data.</text>
</comment>
<dbReference type="InterPro" id="IPR036388">
    <property type="entry name" value="WH-like_DNA-bd_sf"/>
</dbReference>
<reference evidence="7 8" key="1">
    <citation type="journal article" date="2021" name="Cell Host Microbe">
        <title>in vivo commensal control of Clostridioides difficile virulence.</title>
        <authorList>
            <person name="Girinathan B.P."/>
            <person name="Dibenedetto N."/>
            <person name="Worley J.N."/>
            <person name="Peltier J."/>
            <person name="Arrieta-Ortiz M.L."/>
            <person name="Rupa Christinal Immanuel S."/>
            <person name="Lavin R."/>
            <person name="Delaney M.L."/>
            <person name="Cummins C."/>
            <person name="Hoffmann M."/>
            <person name="Luo Y."/>
            <person name="Gonzalez-Escalona N."/>
            <person name="Allard M."/>
            <person name="Onderdonk A.B."/>
            <person name="Gerber G.K."/>
            <person name="Sonenshein A.L."/>
            <person name="Baliga N."/>
            <person name="Dupuy B."/>
            <person name="Bry L."/>
        </authorList>
    </citation>
    <scope>NUCLEOTIDE SEQUENCE [LARGE SCALE GENOMIC DNA]</scope>
    <source>
        <strain evidence="7 8">DSM 599</strain>
    </source>
</reference>
<evidence type="ECO:0000256" key="4">
    <source>
        <dbReference type="ARBA" id="ARBA00023163"/>
    </source>
</evidence>
<evidence type="ECO:0000256" key="3">
    <source>
        <dbReference type="ARBA" id="ARBA00023082"/>
    </source>
</evidence>
<dbReference type="EMBL" id="JAIKTU010000008">
    <property type="protein sequence ID" value="MBY0756036.1"/>
    <property type="molecule type" value="Genomic_DNA"/>
</dbReference>
<gene>
    <name evidence="7" type="ORF">K5V21_11315</name>
</gene>
<name>A0ABS7KYZ3_CLOSR</name>
<dbReference type="Pfam" id="PF08281">
    <property type="entry name" value="Sigma70_r4_2"/>
    <property type="match status" value="1"/>
</dbReference>
<evidence type="ECO:0000259" key="6">
    <source>
        <dbReference type="Pfam" id="PF08281"/>
    </source>
</evidence>
<evidence type="ECO:0000256" key="1">
    <source>
        <dbReference type="ARBA" id="ARBA00010641"/>
    </source>
</evidence>
<dbReference type="Proteomes" id="UP001299068">
    <property type="component" value="Unassembled WGS sequence"/>
</dbReference>
<keyword evidence="8" id="KW-1185">Reference proteome</keyword>